<dbReference type="RefSeq" id="WP_064307259.1">
    <property type="nucleotide sequence ID" value="NZ_LWCR01000006.1"/>
</dbReference>
<dbReference type="Proteomes" id="UP000078356">
    <property type="component" value="Unassembled WGS sequence"/>
</dbReference>
<comment type="caution">
    <text evidence="1">The sequence shown here is derived from an EMBL/GenBank/DDBJ whole genome shotgun (WGS) entry which is preliminary data.</text>
</comment>
<organism evidence="1 2">
    <name type="scientific">Pseudomonas oryzihabitans</name>
    <dbReference type="NCBI Taxonomy" id="47885"/>
    <lineage>
        <taxon>Bacteria</taxon>
        <taxon>Pseudomonadati</taxon>
        <taxon>Pseudomonadota</taxon>
        <taxon>Gammaproteobacteria</taxon>
        <taxon>Pseudomonadales</taxon>
        <taxon>Pseudomonadaceae</taxon>
        <taxon>Pseudomonas</taxon>
    </lineage>
</organism>
<dbReference type="OrthoDB" id="6902395at2"/>
<evidence type="ECO:0000313" key="2">
    <source>
        <dbReference type="Proteomes" id="UP000078356"/>
    </source>
</evidence>
<proteinExistence type="predicted"/>
<dbReference type="EMBL" id="LWCR01000006">
    <property type="protein sequence ID" value="OAN31124.1"/>
    <property type="molecule type" value="Genomic_DNA"/>
</dbReference>
<sequence length="79" mass="8447">MTKFTITVEDTQDPNGVQISLDNKSQLHDSAAGRVALSMLRGATLIGRIPLPITAGTPGCNCEVCQATRELLETQPTIH</sequence>
<evidence type="ECO:0000313" key="1">
    <source>
        <dbReference type="EMBL" id="OAN31124.1"/>
    </source>
</evidence>
<gene>
    <name evidence="1" type="ORF">A4V15_14025</name>
</gene>
<reference evidence="1 2" key="1">
    <citation type="submission" date="2016-04" db="EMBL/GenBank/DDBJ databases">
        <title>Draft Genome Sequences of Staphylococcus capitis Strain H36, S. capitis Strain H65, S. cohnii Strain H62, S. hominis Strain H69, Mycobacterium iranicum Strain H39, Plantibacter sp. Strain H53, Pseudomonas oryzihabitans Strain H72, and Microbacterium sp. Strain H83, isolated from residential settings.</title>
        <authorList>
            <person name="Lymperopoulou D."/>
            <person name="Adams R.I."/>
            <person name="Lindow S."/>
            <person name="Coil D.A."/>
            <person name="Jospin G."/>
            <person name="Eisen J.A."/>
        </authorList>
    </citation>
    <scope>NUCLEOTIDE SEQUENCE [LARGE SCALE GENOMIC DNA]</scope>
    <source>
        <strain evidence="1 2">H72</strain>
    </source>
</reference>
<dbReference type="AlphaFoldDB" id="A0A178LJV3"/>
<accession>A0A178LJV3</accession>
<name>A0A178LJV3_9PSED</name>
<protein>
    <submittedName>
        <fullName evidence="1">Uncharacterized protein</fullName>
    </submittedName>
</protein>